<dbReference type="Gene3D" id="3.40.50.300">
    <property type="entry name" value="P-loop containing nucleotide triphosphate hydrolases"/>
    <property type="match status" value="1"/>
</dbReference>
<accession>A0A022R4H5</accession>
<proteinExistence type="inferred from homology"/>
<evidence type="ECO:0000313" key="5">
    <source>
        <dbReference type="EMBL" id="EYU35156.1"/>
    </source>
</evidence>
<dbReference type="eggNOG" id="KOG1584">
    <property type="taxonomic scope" value="Eukaryota"/>
</dbReference>
<keyword evidence="6" id="KW-1185">Reference proteome</keyword>
<name>A0A022R4H5_ERYGU</name>
<dbReference type="EC" id="2.8.2.-" evidence="3"/>
<dbReference type="InterPro" id="IPR027417">
    <property type="entry name" value="P-loop_NTPase"/>
</dbReference>
<sequence>MQSSSTSKDDEENALLNSLPKARFWNIVELRQWDGYWFEPGLLKSAITFRSSFHARNDDVLLASPIKTGTTWLKSLSLCIMTRNLQTLDEDEEDDILTKGSPHFHVPTVEISVYSTEEAAPPRAAIYEAAASAAAPRLLHTHLPYAVLPDSVKESEGCKIVYIARNPKDTLISMWHFLNSQFETLTDGGGGGGPFPLEDAVDCFCSGVHIYGSFFDHVAEYWAESRKRPEKILFVKYEDLKCEPKRYVSEIAEFLGRPFGEEDEVGVNEVLRRCSLERLKNLEVNKTGSVVFPCPNSSYFRKGEVGDSKNYLTAEMERRIDETSRLKLEPFGLFL</sequence>
<dbReference type="GO" id="GO:0051923">
    <property type="term" value="P:sulfation"/>
    <property type="evidence" value="ECO:0000318"/>
    <property type="project" value="GO_Central"/>
</dbReference>
<reference evidence="5 6" key="1">
    <citation type="journal article" date="2013" name="Proc. Natl. Acad. Sci. U.S.A.">
        <title>Fine-scale variation in meiotic recombination in Mimulus inferred from population shotgun sequencing.</title>
        <authorList>
            <person name="Hellsten U."/>
            <person name="Wright K.M."/>
            <person name="Jenkins J."/>
            <person name="Shu S."/>
            <person name="Yuan Y."/>
            <person name="Wessler S.R."/>
            <person name="Schmutz J."/>
            <person name="Willis J.H."/>
            <person name="Rokhsar D.S."/>
        </authorList>
    </citation>
    <scope>NUCLEOTIDE SEQUENCE [LARGE SCALE GENOMIC DNA]</scope>
    <source>
        <strain evidence="6">cv. DUN x IM62</strain>
    </source>
</reference>
<evidence type="ECO:0000256" key="3">
    <source>
        <dbReference type="RuleBase" id="RU361155"/>
    </source>
</evidence>
<dbReference type="EMBL" id="KI630628">
    <property type="protein sequence ID" value="EYU35156.1"/>
    <property type="molecule type" value="Genomic_DNA"/>
</dbReference>
<evidence type="ECO:0000259" key="4">
    <source>
        <dbReference type="Pfam" id="PF00685"/>
    </source>
</evidence>
<gene>
    <name evidence="5" type="ORF">MIMGU_mgv1a026240mg</name>
</gene>
<evidence type="ECO:0000256" key="1">
    <source>
        <dbReference type="ARBA" id="ARBA00005771"/>
    </source>
</evidence>
<protein>
    <recommendedName>
        <fullName evidence="3">Sulfotransferase</fullName>
        <ecNumber evidence="3">2.8.2.-</ecNumber>
    </recommendedName>
</protein>
<feature type="domain" description="Sulfotransferase" evidence="4">
    <location>
        <begin position="58"/>
        <end position="329"/>
    </location>
</feature>
<evidence type="ECO:0000313" key="6">
    <source>
        <dbReference type="Proteomes" id="UP000030748"/>
    </source>
</evidence>
<dbReference type="GO" id="GO:0005737">
    <property type="term" value="C:cytoplasm"/>
    <property type="evidence" value="ECO:0000318"/>
    <property type="project" value="GO_Central"/>
</dbReference>
<dbReference type="Pfam" id="PF00685">
    <property type="entry name" value="Sulfotransfer_1"/>
    <property type="match status" value="1"/>
</dbReference>
<dbReference type="GO" id="GO:0008146">
    <property type="term" value="F:sulfotransferase activity"/>
    <property type="evidence" value="ECO:0000318"/>
    <property type="project" value="GO_Central"/>
</dbReference>
<comment type="similarity">
    <text evidence="1 3">Belongs to the sulfotransferase 1 family.</text>
</comment>
<dbReference type="Proteomes" id="UP000030748">
    <property type="component" value="Unassembled WGS sequence"/>
</dbReference>
<dbReference type="PANTHER" id="PTHR11783">
    <property type="entry name" value="SULFOTRANSFERASE SULT"/>
    <property type="match status" value="1"/>
</dbReference>
<keyword evidence="2 3" id="KW-0808">Transferase</keyword>
<dbReference type="AlphaFoldDB" id="A0A022R4H5"/>
<dbReference type="InterPro" id="IPR000863">
    <property type="entry name" value="Sulfotransferase_dom"/>
</dbReference>
<organism evidence="5 6">
    <name type="scientific">Erythranthe guttata</name>
    <name type="common">Yellow monkey flower</name>
    <name type="synonym">Mimulus guttatus</name>
    <dbReference type="NCBI Taxonomy" id="4155"/>
    <lineage>
        <taxon>Eukaryota</taxon>
        <taxon>Viridiplantae</taxon>
        <taxon>Streptophyta</taxon>
        <taxon>Embryophyta</taxon>
        <taxon>Tracheophyta</taxon>
        <taxon>Spermatophyta</taxon>
        <taxon>Magnoliopsida</taxon>
        <taxon>eudicotyledons</taxon>
        <taxon>Gunneridae</taxon>
        <taxon>Pentapetalae</taxon>
        <taxon>asterids</taxon>
        <taxon>lamiids</taxon>
        <taxon>Lamiales</taxon>
        <taxon>Phrymaceae</taxon>
        <taxon>Erythranthe</taxon>
    </lineage>
</organism>
<evidence type="ECO:0000256" key="2">
    <source>
        <dbReference type="ARBA" id="ARBA00022679"/>
    </source>
</evidence>
<dbReference type="SUPFAM" id="SSF52540">
    <property type="entry name" value="P-loop containing nucleoside triphosphate hydrolases"/>
    <property type="match status" value="1"/>
</dbReference>